<dbReference type="OrthoDB" id="8455878at2"/>
<dbReference type="AlphaFoldDB" id="A0A5B8FIH3"/>
<reference evidence="4 5" key="1">
    <citation type="submission" date="2019-06" db="EMBL/GenBank/DDBJ databases">
        <title>Genome sequence of Rhodobacteraceae bacterium D4M1.</title>
        <authorList>
            <person name="Cao J."/>
        </authorList>
    </citation>
    <scope>NUCLEOTIDE SEQUENCE [LARGE SCALE GENOMIC DNA]</scope>
    <source>
        <strain evidence="4 5">D4M1</strain>
    </source>
</reference>
<organism evidence="4 5">
    <name type="scientific">Paroceanicella profunda</name>
    <dbReference type="NCBI Taxonomy" id="2579971"/>
    <lineage>
        <taxon>Bacteria</taxon>
        <taxon>Pseudomonadati</taxon>
        <taxon>Pseudomonadota</taxon>
        <taxon>Alphaproteobacteria</taxon>
        <taxon>Rhodobacterales</taxon>
        <taxon>Paracoccaceae</taxon>
        <taxon>Paroceanicella</taxon>
    </lineage>
</organism>
<dbReference type="PANTHER" id="PTHR43285">
    <property type="entry name" value="ANTHRANILATE PHOSPHORIBOSYLTRANSFERASE"/>
    <property type="match status" value="1"/>
</dbReference>
<protein>
    <submittedName>
        <fullName evidence="4">Glycosyl transferase family protein</fullName>
    </submittedName>
</protein>
<evidence type="ECO:0000259" key="3">
    <source>
        <dbReference type="Pfam" id="PF02885"/>
    </source>
</evidence>
<dbReference type="Gene3D" id="3.40.1030.10">
    <property type="entry name" value="Nucleoside phosphorylase/phosphoribosyltransferase catalytic domain"/>
    <property type="match status" value="1"/>
</dbReference>
<proteinExistence type="predicted"/>
<dbReference type="KEGG" id="ppru:FDP22_15515"/>
<evidence type="ECO:0000313" key="4">
    <source>
        <dbReference type="EMBL" id="QDL93068.1"/>
    </source>
</evidence>
<dbReference type="Gene3D" id="1.20.970.10">
    <property type="entry name" value="Transferase, Pyrimidine Nucleoside Phosphorylase, Chain C"/>
    <property type="match status" value="1"/>
</dbReference>
<dbReference type="Proteomes" id="UP000305888">
    <property type="component" value="Chromosome"/>
</dbReference>
<gene>
    <name evidence="4" type="ORF">FDP22_15515</name>
</gene>
<dbReference type="GO" id="GO:0004048">
    <property type="term" value="F:anthranilate phosphoribosyltransferase activity"/>
    <property type="evidence" value="ECO:0007669"/>
    <property type="project" value="InterPro"/>
</dbReference>
<name>A0A5B8FIH3_9RHOB</name>
<dbReference type="InterPro" id="IPR017459">
    <property type="entry name" value="Glycosyl_Trfase_fam3_N_dom"/>
</dbReference>
<sequence length="331" mass="35597">MTGELPFSHFVRHLGRGPGRSRHLTREEAREAMRRVLEGTVAPEAVGAMLMLMRYRTENAEEVAGFIEAMRGRCAAWSALPVDLDWPSYASGRSRGMAWFVLSAALVARAGLRVLLHGYNSHHLANPVSPGHVIDALGLPVVHDPVAAAAALEARGIAYVPLKSLERRFLNLVDLRDVFGLRSPVNTCLRGLNPAGAPASVQGVFHPPYRELQRDAAQLLGQETMIVIKGGGGEVERHPGKPVEVYGLRGGETVDLTVPPFADIPARRLAADEDAPDLSRVLDLWEGRSEDAFAEAVVLGTAALALFTAGRAPDVPAAEALARDLWAARLG</sequence>
<keyword evidence="2 4" id="KW-0808">Transferase</keyword>
<dbReference type="EMBL" id="CP040818">
    <property type="protein sequence ID" value="QDL93068.1"/>
    <property type="molecule type" value="Genomic_DNA"/>
</dbReference>
<dbReference type="SUPFAM" id="SSF47648">
    <property type="entry name" value="Nucleoside phosphorylase/phosphoribosyltransferase N-terminal domain"/>
    <property type="match status" value="1"/>
</dbReference>
<dbReference type="PANTHER" id="PTHR43285:SF2">
    <property type="entry name" value="ANTHRANILATE PHOSPHORIBOSYLTRANSFERASE"/>
    <property type="match status" value="1"/>
</dbReference>
<dbReference type="InterPro" id="IPR005940">
    <property type="entry name" value="Anthranilate_Pribosyl_Tfrase"/>
</dbReference>
<dbReference type="Pfam" id="PF02885">
    <property type="entry name" value="Glycos_trans_3N"/>
    <property type="match status" value="1"/>
</dbReference>
<accession>A0A5B8FIH3</accession>
<dbReference type="GO" id="GO:0000162">
    <property type="term" value="P:L-tryptophan biosynthetic process"/>
    <property type="evidence" value="ECO:0007669"/>
    <property type="project" value="InterPro"/>
</dbReference>
<evidence type="ECO:0000313" key="5">
    <source>
        <dbReference type="Proteomes" id="UP000305888"/>
    </source>
</evidence>
<feature type="domain" description="Glycosyl transferase family 3 N-terminal" evidence="3">
    <location>
        <begin position="11"/>
        <end position="73"/>
    </location>
</feature>
<dbReference type="SUPFAM" id="SSF52418">
    <property type="entry name" value="Nucleoside phosphorylase/phosphoribosyltransferase catalytic domain"/>
    <property type="match status" value="1"/>
</dbReference>
<dbReference type="InterPro" id="IPR036320">
    <property type="entry name" value="Glycosyl_Trfase_fam3_N_dom_sf"/>
</dbReference>
<keyword evidence="1" id="KW-0328">Glycosyltransferase</keyword>
<dbReference type="RefSeq" id="WP_138575030.1">
    <property type="nucleotide sequence ID" value="NZ_CP040818.1"/>
</dbReference>
<evidence type="ECO:0000256" key="2">
    <source>
        <dbReference type="ARBA" id="ARBA00022679"/>
    </source>
</evidence>
<dbReference type="NCBIfam" id="NF006564">
    <property type="entry name" value="PRK09071.1"/>
    <property type="match status" value="1"/>
</dbReference>
<dbReference type="InterPro" id="IPR035902">
    <property type="entry name" value="Nuc_phospho_transferase"/>
</dbReference>
<keyword evidence="5" id="KW-1185">Reference proteome</keyword>
<evidence type="ECO:0000256" key="1">
    <source>
        <dbReference type="ARBA" id="ARBA00022676"/>
    </source>
</evidence>
<dbReference type="GO" id="GO:0005829">
    <property type="term" value="C:cytosol"/>
    <property type="evidence" value="ECO:0007669"/>
    <property type="project" value="TreeGrafter"/>
</dbReference>